<dbReference type="PANTHER" id="PTHR43622">
    <property type="entry name" value="3-DEHYDROQUINATE SYNTHASE"/>
    <property type="match status" value="1"/>
</dbReference>
<evidence type="ECO:0000259" key="2">
    <source>
        <dbReference type="Pfam" id="PF24621"/>
    </source>
</evidence>
<dbReference type="AlphaFoldDB" id="M7BAL6"/>
<gene>
    <name evidence="3" type="ORF">UY3_08628</name>
</gene>
<keyword evidence="4" id="KW-1185">Reference proteome</keyword>
<evidence type="ECO:0000313" key="3">
    <source>
        <dbReference type="EMBL" id="EMP34204.1"/>
    </source>
</evidence>
<dbReference type="PANTHER" id="PTHR43622:SF3">
    <property type="entry name" value="2-EPI-5-EPI-VALIOLONE SYNTHASE"/>
    <property type="match status" value="1"/>
</dbReference>
<dbReference type="STRING" id="8469.M7BAL6"/>
<evidence type="ECO:0000313" key="4">
    <source>
        <dbReference type="Proteomes" id="UP000031443"/>
    </source>
</evidence>
<proteinExistence type="predicted"/>
<accession>M7BAL6</accession>
<reference evidence="4" key="1">
    <citation type="journal article" date="2013" name="Nat. Genet.">
        <title>The draft genomes of soft-shell turtle and green sea turtle yield insights into the development and evolution of the turtle-specific body plan.</title>
        <authorList>
            <person name="Wang Z."/>
            <person name="Pascual-Anaya J."/>
            <person name="Zadissa A."/>
            <person name="Li W."/>
            <person name="Niimura Y."/>
            <person name="Huang Z."/>
            <person name="Li C."/>
            <person name="White S."/>
            <person name="Xiong Z."/>
            <person name="Fang D."/>
            <person name="Wang B."/>
            <person name="Ming Y."/>
            <person name="Chen Y."/>
            <person name="Zheng Y."/>
            <person name="Kuraku S."/>
            <person name="Pignatelli M."/>
            <person name="Herrero J."/>
            <person name="Beal K."/>
            <person name="Nozawa M."/>
            <person name="Li Q."/>
            <person name="Wang J."/>
            <person name="Zhang H."/>
            <person name="Yu L."/>
            <person name="Shigenobu S."/>
            <person name="Wang J."/>
            <person name="Liu J."/>
            <person name="Flicek P."/>
            <person name="Searle S."/>
            <person name="Wang J."/>
            <person name="Kuratani S."/>
            <person name="Yin Y."/>
            <person name="Aken B."/>
            <person name="Zhang G."/>
            <person name="Irie N."/>
        </authorList>
    </citation>
    <scope>NUCLEOTIDE SEQUENCE [LARGE SCALE GENOMIC DNA]</scope>
</reference>
<dbReference type="Pfam" id="PF24621">
    <property type="entry name" value="DHQS_C"/>
    <property type="match status" value="1"/>
</dbReference>
<dbReference type="InterPro" id="IPR056179">
    <property type="entry name" value="DHQS_C"/>
</dbReference>
<dbReference type="SUPFAM" id="SSF56796">
    <property type="entry name" value="Dehydroquinate synthase-like"/>
    <property type="match status" value="1"/>
</dbReference>
<dbReference type="GO" id="GO:0003856">
    <property type="term" value="F:3-dehydroquinate synthase activity"/>
    <property type="evidence" value="ECO:0007669"/>
    <property type="project" value="TreeGrafter"/>
</dbReference>
<sequence>MPVSEEIVAKKATTVMPENPKQTDFQLVRIKSTWCQIKKGEAICNSEDKITISQAKIHGKYMLDTKFQSHNGLVNHGDAALKTTRLAIETMLEELAPNLWEDDLDRLVDFGHLISPELEMKVLPSLMHGEAVNIDMAFMTYVAYERGLLTPEEKADIIQCMKGLELPVWHDDCNLHLIKKALVERLKHCGGKMRMPLPTGLGMAEIFNDISEDTLERAYQLWASECKTTMEEDFLIH</sequence>
<dbReference type="InterPro" id="IPR050071">
    <property type="entry name" value="Dehydroquinate_synthase"/>
</dbReference>
<dbReference type="Gene3D" id="1.20.1090.10">
    <property type="entry name" value="Dehydroquinate synthase-like - alpha domain"/>
    <property type="match status" value="1"/>
</dbReference>
<organism evidence="3 4">
    <name type="scientific">Chelonia mydas</name>
    <name type="common">Green sea-turtle</name>
    <name type="synonym">Chelonia agassizi</name>
    <dbReference type="NCBI Taxonomy" id="8469"/>
    <lineage>
        <taxon>Eukaryota</taxon>
        <taxon>Metazoa</taxon>
        <taxon>Chordata</taxon>
        <taxon>Craniata</taxon>
        <taxon>Vertebrata</taxon>
        <taxon>Euteleostomi</taxon>
        <taxon>Archelosauria</taxon>
        <taxon>Testudinata</taxon>
        <taxon>Testudines</taxon>
        <taxon>Cryptodira</taxon>
        <taxon>Durocryptodira</taxon>
        <taxon>Americhelydia</taxon>
        <taxon>Chelonioidea</taxon>
        <taxon>Cheloniidae</taxon>
        <taxon>Chelonia</taxon>
    </lineage>
</organism>
<protein>
    <submittedName>
        <fullName evidence="3">2-epi-5-epi-valiolone synthase</fullName>
    </submittedName>
</protein>
<evidence type="ECO:0000256" key="1">
    <source>
        <dbReference type="ARBA" id="ARBA00023027"/>
    </source>
</evidence>
<dbReference type="EMBL" id="KB533466">
    <property type="protein sequence ID" value="EMP34204.1"/>
    <property type="molecule type" value="Genomic_DNA"/>
</dbReference>
<dbReference type="Proteomes" id="UP000031443">
    <property type="component" value="Unassembled WGS sequence"/>
</dbReference>
<feature type="domain" description="3-dehydroquinate synthase C-terminal" evidence="2">
    <location>
        <begin position="77"/>
        <end position="180"/>
    </location>
</feature>
<keyword evidence="1" id="KW-0520">NAD</keyword>
<name>M7BAL6_CHEMY</name>